<keyword evidence="2" id="KW-1185">Reference proteome</keyword>
<proteinExistence type="predicted"/>
<feature type="non-terminal residue" evidence="1">
    <location>
        <position position="68"/>
    </location>
</feature>
<reference evidence="1 2" key="1">
    <citation type="submission" date="2013-11" db="EMBL/GenBank/DDBJ databases">
        <title>Genome sequencing of Stegodyphus mimosarum.</title>
        <authorList>
            <person name="Bechsgaard J."/>
        </authorList>
    </citation>
    <scope>NUCLEOTIDE SEQUENCE [LARGE SCALE GENOMIC DNA]</scope>
</reference>
<sequence>MMKRSYCNNSEGTSLLILQQFIHQPLLQSQFECFLQTGYCRKQSAFSWSLRLSVLPYSLLHSTSTCNF</sequence>
<accession>A0A087SV66</accession>
<dbReference type="AlphaFoldDB" id="A0A087SV66"/>
<evidence type="ECO:0000313" key="2">
    <source>
        <dbReference type="Proteomes" id="UP000054359"/>
    </source>
</evidence>
<protein>
    <submittedName>
        <fullName evidence="1">Uncharacterized protein</fullName>
    </submittedName>
</protein>
<evidence type="ECO:0000313" key="1">
    <source>
        <dbReference type="EMBL" id="KFM56755.1"/>
    </source>
</evidence>
<gene>
    <name evidence="1" type="ORF">X975_27013</name>
</gene>
<name>A0A087SV66_STEMI</name>
<organism evidence="1 2">
    <name type="scientific">Stegodyphus mimosarum</name>
    <name type="common">African social velvet spider</name>
    <dbReference type="NCBI Taxonomy" id="407821"/>
    <lineage>
        <taxon>Eukaryota</taxon>
        <taxon>Metazoa</taxon>
        <taxon>Ecdysozoa</taxon>
        <taxon>Arthropoda</taxon>
        <taxon>Chelicerata</taxon>
        <taxon>Arachnida</taxon>
        <taxon>Araneae</taxon>
        <taxon>Araneomorphae</taxon>
        <taxon>Entelegynae</taxon>
        <taxon>Eresoidea</taxon>
        <taxon>Eresidae</taxon>
        <taxon>Stegodyphus</taxon>
    </lineage>
</organism>
<dbReference type="EMBL" id="KK112115">
    <property type="protein sequence ID" value="KFM56755.1"/>
    <property type="molecule type" value="Genomic_DNA"/>
</dbReference>
<dbReference type="Proteomes" id="UP000054359">
    <property type="component" value="Unassembled WGS sequence"/>
</dbReference>